<dbReference type="GO" id="GO:0015288">
    <property type="term" value="F:porin activity"/>
    <property type="evidence" value="ECO:0007669"/>
    <property type="project" value="UniProtKB-KW"/>
</dbReference>
<keyword evidence="7" id="KW-0406">Ion transport</keyword>
<dbReference type="PANTHER" id="PTHR34501">
    <property type="entry name" value="PROTEIN YDDL-RELATED"/>
    <property type="match status" value="1"/>
</dbReference>
<evidence type="ECO:0000256" key="1">
    <source>
        <dbReference type="ARBA" id="ARBA00004571"/>
    </source>
</evidence>
<dbReference type="InterPro" id="IPR002299">
    <property type="entry name" value="Porin_Neis"/>
</dbReference>
<dbReference type="CDD" id="cd00342">
    <property type="entry name" value="gram_neg_porins"/>
    <property type="match status" value="1"/>
</dbReference>
<keyword evidence="4" id="KW-1134">Transmembrane beta strand</keyword>
<protein>
    <submittedName>
        <fullName evidence="13">Porin</fullName>
    </submittedName>
</protein>
<evidence type="ECO:0000256" key="4">
    <source>
        <dbReference type="ARBA" id="ARBA00022452"/>
    </source>
</evidence>
<feature type="domain" description="Porin" evidence="12">
    <location>
        <begin position="8"/>
        <end position="366"/>
    </location>
</feature>
<dbReference type="EMBL" id="JACJUU010000001">
    <property type="protein sequence ID" value="MBC2768734.1"/>
    <property type="molecule type" value="Genomic_DNA"/>
</dbReference>
<dbReference type="PRINTS" id="PR00184">
    <property type="entry name" value="NEISSPPORIN"/>
</dbReference>
<keyword evidence="5" id="KW-0812">Transmembrane</keyword>
<organism evidence="13 14">
    <name type="scientific">Pusillimonas minor</name>
    <dbReference type="NCBI Taxonomy" id="2697024"/>
    <lineage>
        <taxon>Bacteria</taxon>
        <taxon>Pseudomonadati</taxon>
        <taxon>Pseudomonadota</taxon>
        <taxon>Betaproteobacteria</taxon>
        <taxon>Burkholderiales</taxon>
        <taxon>Alcaligenaceae</taxon>
        <taxon>Pusillimonas</taxon>
    </lineage>
</organism>
<dbReference type="GO" id="GO:0034220">
    <property type="term" value="P:monoatomic ion transmembrane transport"/>
    <property type="evidence" value="ECO:0007669"/>
    <property type="project" value="InterPro"/>
</dbReference>
<evidence type="ECO:0000256" key="9">
    <source>
        <dbReference type="ARBA" id="ARBA00023136"/>
    </source>
</evidence>
<dbReference type="InterPro" id="IPR033900">
    <property type="entry name" value="Gram_neg_porin_domain"/>
</dbReference>
<reference evidence="13 14" key="1">
    <citation type="submission" date="2020-08" db="EMBL/GenBank/DDBJ databases">
        <title>Paraeoetvoesia sp. YC-7-48 draft genome sequence.</title>
        <authorList>
            <person name="Yao L."/>
        </authorList>
    </citation>
    <scope>NUCLEOTIDE SEQUENCE [LARGE SCALE GENOMIC DNA]</scope>
    <source>
        <strain evidence="14">YC-7-48</strain>
    </source>
</reference>
<dbReference type="InterPro" id="IPR050298">
    <property type="entry name" value="Gram-neg_bact_OMP"/>
</dbReference>
<keyword evidence="8" id="KW-0626">Porin</keyword>
<evidence type="ECO:0000256" key="10">
    <source>
        <dbReference type="ARBA" id="ARBA00023237"/>
    </source>
</evidence>
<evidence type="ECO:0000256" key="11">
    <source>
        <dbReference type="SAM" id="SignalP"/>
    </source>
</evidence>
<dbReference type="Pfam" id="PF13609">
    <property type="entry name" value="Porin_4"/>
    <property type="match status" value="1"/>
</dbReference>
<dbReference type="Gene3D" id="2.40.160.10">
    <property type="entry name" value="Porin"/>
    <property type="match status" value="1"/>
</dbReference>
<sequence>MKKSLLTAALVAGFAATAAQAETSVTLYGIVDGGINYQQFKGTTAAGNSFKSNYTGFASGVNSGSRWGLKGSEDLGDGLKAVFQLESGFDLGTGESSQNVSGNETRLFGRQATVGLQSDVWGLIELGRQTNIASKYFAGVASPFGTDFGQANIGSAFSAAGSMRYDNMVMYQTPKFSGFQFGLGYSFNANGSGTPDNAQGQRQDQRAWTTGLRYANGPLAAALTYDQLKNSENGLANQSGVTAKAWALAVSYDFEVAKVYAGGGQTRNGWFSGNSSLIGADYVDTYDTGLTPFGSRSFNQDLKVNSYTLGVSAPIGANSMIMANWMMADPSNEGARNWGTDKQNVYSIGYTYNLSKRTNFYALGSYANGVNFQDDLKATQVVAGIRHRF</sequence>
<evidence type="ECO:0000313" key="14">
    <source>
        <dbReference type="Proteomes" id="UP000545386"/>
    </source>
</evidence>
<feature type="chain" id="PRO_5032477977" evidence="11">
    <location>
        <begin position="22"/>
        <end position="389"/>
    </location>
</feature>
<gene>
    <name evidence="13" type="ORF">GTU67_02245</name>
</gene>
<keyword evidence="6 11" id="KW-0732">Signal</keyword>
<dbReference type="GO" id="GO:0009279">
    <property type="term" value="C:cell outer membrane"/>
    <property type="evidence" value="ECO:0007669"/>
    <property type="project" value="UniProtKB-SubCell"/>
</dbReference>
<dbReference type="PRINTS" id="PR00182">
    <property type="entry name" value="ECOLNEIPORIN"/>
</dbReference>
<dbReference type="GO" id="GO:0046930">
    <property type="term" value="C:pore complex"/>
    <property type="evidence" value="ECO:0007669"/>
    <property type="project" value="UniProtKB-KW"/>
</dbReference>
<evidence type="ECO:0000256" key="6">
    <source>
        <dbReference type="ARBA" id="ARBA00022729"/>
    </source>
</evidence>
<evidence type="ECO:0000256" key="3">
    <source>
        <dbReference type="ARBA" id="ARBA00022448"/>
    </source>
</evidence>
<comment type="subcellular location">
    <subcellularLocation>
        <location evidence="1">Cell outer membrane</location>
        <topology evidence="1">Multi-pass membrane protein</topology>
    </subcellularLocation>
</comment>
<accession>A0A842HLC6</accession>
<proteinExistence type="predicted"/>
<keyword evidence="10" id="KW-0998">Cell outer membrane</keyword>
<evidence type="ECO:0000313" key="13">
    <source>
        <dbReference type="EMBL" id="MBC2768734.1"/>
    </source>
</evidence>
<comment type="subunit">
    <text evidence="2">Homotrimer.</text>
</comment>
<evidence type="ECO:0000256" key="7">
    <source>
        <dbReference type="ARBA" id="ARBA00023065"/>
    </source>
</evidence>
<feature type="signal peptide" evidence="11">
    <location>
        <begin position="1"/>
        <end position="21"/>
    </location>
</feature>
<keyword evidence="9" id="KW-0472">Membrane</keyword>
<evidence type="ECO:0000259" key="12">
    <source>
        <dbReference type="Pfam" id="PF13609"/>
    </source>
</evidence>
<dbReference type="Proteomes" id="UP000545386">
    <property type="component" value="Unassembled WGS sequence"/>
</dbReference>
<keyword evidence="14" id="KW-1185">Reference proteome</keyword>
<evidence type="ECO:0000256" key="8">
    <source>
        <dbReference type="ARBA" id="ARBA00023114"/>
    </source>
</evidence>
<dbReference type="SUPFAM" id="SSF56935">
    <property type="entry name" value="Porins"/>
    <property type="match status" value="1"/>
</dbReference>
<comment type="caution">
    <text evidence="13">The sequence shown here is derived from an EMBL/GenBank/DDBJ whole genome shotgun (WGS) entry which is preliminary data.</text>
</comment>
<evidence type="ECO:0000256" key="2">
    <source>
        <dbReference type="ARBA" id="ARBA00011233"/>
    </source>
</evidence>
<name>A0A842HLC6_9BURK</name>
<evidence type="ECO:0000256" key="5">
    <source>
        <dbReference type="ARBA" id="ARBA00022692"/>
    </source>
</evidence>
<dbReference type="InterPro" id="IPR001702">
    <property type="entry name" value="Porin_Gram-ve"/>
</dbReference>
<dbReference type="InterPro" id="IPR023614">
    <property type="entry name" value="Porin_dom_sf"/>
</dbReference>
<dbReference type="PANTHER" id="PTHR34501:SF9">
    <property type="entry name" value="MAJOR OUTER MEMBRANE PROTEIN P.IA"/>
    <property type="match status" value="1"/>
</dbReference>
<keyword evidence="3" id="KW-0813">Transport</keyword>
<dbReference type="RefSeq" id="WP_185778547.1">
    <property type="nucleotide sequence ID" value="NZ_JACJUU010000001.1"/>
</dbReference>
<dbReference type="AlphaFoldDB" id="A0A842HLC6"/>